<dbReference type="InterPro" id="IPR011250">
    <property type="entry name" value="OMP/PagP_B-barrel"/>
</dbReference>
<name>A0ABR9WRE8_9BACT</name>
<dbReference type="SUPFAM" id="SSF56925">
    <property type="entry name" value="OMPA-like"/>
    <property type="match status" value="1"/>
</dbReference>
<dbReference type="RefSeq" id="WP_194124954.1">
    <property type="nucleotide sequence ID" value="NZ_JACYGY010000007.1"/>
</dbReference>
<organism evidence="1 2">
    <name type="scientific">Dyadobacter subterraneus</name>
    <dbReference type="NCBI Taxonomy" id="2773304"/>
    <lineage>
        <taxon>Bacteria</taxon>
        <taxon>Pseudomonadati</taxon>
        <taxon>Bacteroidota</taxon>
        <taxon>Cytophagia</taxon>
        <taxon>Cytophagales</taxon>
        <taxon>Spirosomataceae</taxon>
        <taxon>Dyadobacter</taxon>
    </lineage>
</organism>
<evidence type="ECO:0000313" key="1">
    <source>
        <dbReference type="EMBL" id="MBE9466669.1"/>
    </source>
</evidence>
<dbReference type="Proteomes" id="UP000634134">
    <property type="component" value="Unassembled WGS sequence"/>
</dbReference>
<proteinExistence type="predicted"/>
<accession>A0ABR9WRE8</accession>
<sequence>MKNFLLTLSIVFMFQVVKGQNNAEIIRPQTYDQKSPDFLQYRDRWNFKIGVGIGTTYRNKESFFQASTLSISAEPSYMLTNYISVGFRGEYTYMSSYISDAGRTKGDPMGSLSATADVIKLWNSKYAPFIGIGAGLYRLGYGRFPDKQQSDPINVRRENLGIRFGVSPRIGINLNSFSISLEMNLIDEKIFYNRDYMTMKIGYAF</sequence>
<keyword evidence="2" id="KW-1185">Reference proteome</keyword>
<reference evidence="2" key="1">
    <citation type="submission" date="2023-07" db="EMBL/GenBank/DDBJ databases">
        <title>Dyadobacter sp. nov 'subterranea' isolated from contaminted grondwater.</title>
        <authorList>
            <person name="Szabo I."/>
            <person name="Al-Omari J."/>
            <person name="Szerdahelyi S.G."/>
            <person name="Rado J."/>
        </authorList>
    </citation>
    <scope>NUCLEOTIDE SEQUENCE [LARGE SCALE GENOMIC DNA]</scope>
    <source>
        <strain evidence="2">UP-52</strain>
    </source>
</reference>
<comment type="caution">
    <text evidence="1">The sequence shown here is derived from an EMBL/GenBank/DDBJ whole genome shotgun (WGS) entry which is preliminary data.</text>
</comment>
<gene>
    <name evidence="1" type="ORF">IEE83_32830</name>
</gene>
<evidence type="ECO:0000313" key="2">
    <source>
        <dbReference type="Proteomes" id="UP000634134"/>
    </source>
</evidence>
<protein>
    <recommendedName>
        <fullName evidence="3">Outer membrane protein beta-barrel domain-containing protein</fullName>
    </recommendedName>
</protein>
<evidence type="ECO:0008006" key="3">
    <source>
        <dbReference type="Google" id="ProtNLM"/>
    </source>
</evidence>
<dbReference type="EMBL" id="JACYGY010000007">
    <property type="protein sequence ID" value="MBE9466669.1"/>
    <property type="molecule type" value="Genomic_DNA"/>
</dbReference>